<dbReference type="Proteomes" id="UP000281985">
    <property type="component" value="Unassembled WGS sequence"/>
</dbReference>
<feature type="chain" id="PRO_5017929777" description="PEP-CTERM sorting domain-containing protein" evidence="1">
    <location>
        <begin position="19"/>
        <end position="295"/>
    </location>
</feature>
<evidence type="ECO:0000256" key="1">
    <source>
        <dbReference type="SAM" id="SignalP"/>
    </source>
</evidence>
<dbReference type="RefSeq" id="WP_121916914.1">
    <property type="nucleotide sequence ID" value="NZ_REFV01000005.1"/>
</dbReference>
<accession>A0A3M0G646</accession>
<gene>
    <name evidence="2" type="ORF">EAX61_06725</name>
</gene>
<feature type="signal peptide" evidence="1">
    <location>
        <begin position="1"/>
        <end position="18"/>
    </location>
</feature>
<sequence length="295" mass="30486">MKRIYLILLFFVACSTYAQVGIGTATPSDAAMLEVDGGNATTGFRGFMPPVLTIAQRDLVPVTASDVGMLVFVNDVPNGVQCLQFWDGTTWVCQGGSSAGRTVVARQDFEVTPAGPILNFSDAGAGMTLTGMGGNPVSNLFVSGSQGYGVNNGVSNITFAPVDLSAFASGTLEFKLGAFSTTTGTSGGADGGDTVEVFVTSGGLTESYEFFLAGNDNSLYDFTGAGVVESLVDQDNNQTSHRLLAGGGSLSGLDAQSTVTLLGLPNDPDVQIRIVLTNNGTPELWAIDDVVIYGE</sequence>
<evidence type="ECO:0000313" key="3">
    <source>
        <dbReference type="Proteomes" id="UP000281985"/>
    </source>
</evidence>
<organism evidence="2 3">
    <name type="scientific">Dokdonia sinensis</name>
    <dbReference type="NCBI Taxonomy" id="2479847"/>
    <lineage>
        <taxon>Bacteria</taxon>
        <taxon>Pseudomonadati</taxon>
        <taxon>Bacteroidota</taxon>
        <taxon>Flavobacteriia</taxon>
        <taxon>Flavobacteriales</taxon>
        <taxon>Flavobacteriaceae</taxon>
        <taxon>Dokdonia</taxon>
    </lineage>
</organism>
<dbReference type="OrthoDB" id="933310at2"/>
<keyword evidence="3" id="KW-1185">Reference proteome</keyword>
<evidence type="ECO:0008006" key="4">
    <source>
        <dbReference type="Google" id="ProtNLM"/>
    </source>
</evidence>
<comment type="caution">
    <text evidence="2">The sequence shown here is derived from an EMBL/GenBank/DDBJ whole genome shotgun (WGS) entry which is preliminary data.</text>
</comment>
<name>A0A3M0G646_9FLAO</name>
<dbReference type="AlphaFoldDB" id="A0A3M0G646"/>
<keyword evidence="1" id="KW-0732">Signal</keyword>
<proteinExistence type="predicted"/>
<dbReference type="EMBL" id="REFV01000005">
    <property type="protein sequence ID" value="RMB60510.1"/>
    <property type="molecule type" value="Genomic_DNA"/>
</dbReference>
<evidence type="ECO:0000313" key="2">
    <source>
        <dbReference type="EMBL" id="RMB60510.1"/>
    </source>
</evidence>
<protein>
    <recommendedName>
        <fullName evidence="4">PEP-CTERM sorting domain-containing protein</fullName>
    </recommendedName>
</protein>
<reference evidence="2 3" key="1">
    <citation type="submission" date="2018-10" db="EMBL/GenBank/DDBJ databases">
        <title>Dokdonia luteus sp. nov., isolated from sea water.</title>
        <authorList>
            <person name="Zhou L.Y."/>
            <person name="Du Z.J."/>
        </authorList>
    </citation>
    <scope>NUCLEOTIDE SEQUENCE [LARGE SCALE GENOMIC DNA]</scope>
    <source>
        <strain evidence="2 3">SH27</strain>
    </source>
</reference>